<proteinExistence type="predicted"/>
<dbReference type="PANTHER" id="PTHR30528">
    <property type="entry name" value="CYTOPLASMIC PROTEIN"/>
    <property type="match status" value="1"/>
</dbReference>
<dbReference type="EMBL" id="BAABCJ010000006">
    <property type="protein sequence ID" value="GAA3709342.1"/>
    <property type="molecule type" value="Genomic_DNA"/>
</dbReference>
<dbReference type="PANTHER" id="PTHR30528:SF0">
    <property type="entry name" value="CYTOPLASMIC PROTEIN"/>
    <property type="match status" value="1"/>
</dbReference>
<dbReference type="Proteomes" id="UP001501536">
    <property type="component" value="Unassembled WGS sequence"/>
</dbReference>
<protein>
    <submittedName>
        <fullName evidence="1">Crosslink repair DNA glycosylase YcaQ family protein</fullName>
    </submittedName>
</protein>
<organism evidence="1 2">
    <name type="scientific">Zhihengliuella alba</name>
    <dbReference type="NCBI Taxonomy" id="547018"/>
    <lineage>
        <taxon>Bacteria</taxon>
        <taxon>Bacillati</taxon>
        <taxon>Actinomycetota</taxon>
        <taxon>Actinomycetes</taxon>
        <taxon>Micrococcales</taxon>
        <taxon>Micrococcaceae</taxon>
        <taxon>Zhihengliuella</taxon>
    </lineage>
</organism>
<dbReference type="InterPro" id="IPR009351">
    <property type="entry name" value="AlkZ-like"/>
</dbReference>
<name>A0ABP7DUN9_9MICC</name>
<reference evidence="2" key="1">
    <citation type="journal article" date="2019" name="Int. J. Syst. Evol. Microbiol.">
        <title>The Global Catalogue of Microorganisms (GCM) 10K type strain sequencing project: providing services to taxonomists for standard genome sequencing and annotation.</title>
        <authorList>
            <consortium name="The Broad Institute Genomics Platform"/>
            <consortium name="The Broad Institute Genome Sequencing Center for Infectious Disease"/>
            <person name="Wu L."/>
            <person name="Ma J."/>
        </authorList>
    </citation>
    <scope>NUCLEOTIDE SEQUENCE [LARGE SCALE GENOMIC DNA]</scope>
    <source>
        <strain evidence="2">JCM 16961</strain>
    </source>
</reference>
<accession>A0ABP7DUN9</accession>
<evidence type="ECO:0000313" key="1">
    <source>
        <dbReference type="EMBL" id="GAA3709342.1"/>
    </source>
</evidence>
<evidence type="ECO:0000313" key="2">
    <source>
        <dbReference type="Proteomes" id="UP001501536"/>
    </source>
</evidence>
<sequence length="377" mass="41901">MSIDSSRAAGLSAAESRRAVVNAHFTPEAGDALDVLRNERLLQLDGISRVDKAHRLTCGARLPARRRAQEYDDVLWSGGEAVSFETFTDVACLFPIEDWPLFERSRQWFRDRHAEEFADDLAGPRREVLRIAAEATDGATIGDLEAGAERGGNWSWSARQRAAEFMLWSGELVCTHRRGIKRVFDLPERRVPTHLLEARPSYDDACAGLIAAALRALGIATIADLRRHYRLTADEVRDGLEAAGAVVLDIEGWGEPGYALPDPDLSEVPVTQARGSRLIGPFDNLLRNRRRAARVFGYEYLFEAYVPAAKRVYGAYVMSVLDGDRFVGRVDAQREGRDLRLHGLYPEHGVTNRSFRAAARRAGTHLARQLGGDLVLP</sequence>
<keyword evidence="2" id="KW-1185">Reference proteome</keyword>
<dbReference type="RefSeq" id="WP_344884876.1">
    <property type="nucleotide sequence ID" value="NZ_BAABCJ010000006.1"/>
</dbReference>
<dbReference type="Pfam" id="PF06224">
    <property type="entry name" value="AlkZ-like"/>
    <property type="match status" value="1"/>
</dbReference>
<comment type="caution">
    <text evidence="1">The sequence shown here is derived from an EMBL/GenBank/DDBJ whole genome shotgun (WGS) entry which is preliminary data.</text>
</comment>
<gene>
    <name evidence="1" type="ORF">GCM10022377_23780</name>
</gene>